<dbReference type="AlphaFoldDB" id="A0A168RKH8"/>
<evidence type="ECO:0000313" key="2">
    <source>
        <dbReference type="Proteomes" id="UP000076983"/>
    </source>
</evidence>
<dbReference type="Proteomes" id="UP000076983">
    <property type="component" value="Unassembled WGS sequence"/>
</dbReference>
<organism evidence="1 2">
    <name type="scientific">Mycoplasmopsis gallinarum</name>
    <dbReference type="NCBI Taxonomy" id="29557"/>
    <lineage>
        <taxon>Bacteria</taxon>
        <taxon>Bacillati</taxon>
        <taxon>Mycoplasmatota</taxon>
        <taxon>Mycoplasmoidales</taxon>
        <taxon>Metamycoplasmataceae</taxon>
        <taxon>Mycoplasmopsis</taxon>
    </lineage>
</organism>
<dbReference type="PATRIC" id="fig|29557.3.peg.91"/>
<reference evidence="1 2" key="1">
    <citation type="submission" date="2016-03" db="EMBL/GenBank/DDBJ databases">
        <title>Genome sequence of Mycoplasma gallinarum strain Mgn_IPT.</title>
        <authorList>
            <person name="Yacoub E."/>
            <person name="Sirand-Pugnet P."/>
            <person name="Barre A."/>
            <person name="Maurier F."/>
            <person name="Blanchard A."/>
            <person name="Ben Abdelmoumen B.M."/>
        </authorList>
    </citation>
    <scope>NUCLEOTIDE SEQUENCE [LARGE SCALE GENOMIC DNA]</scope>
    <source>
        <strain evidence="1 2">Mgn_IPT</strain>
    </source>
</reference>
<sequence>MIYFSTIEIITTKTIKFVISPENKNCLFTENENLKLIDVNSNLSINWKNENLNLKILKIETLNNVAKLTVNYQKFFVAQNLEISGVVFLEKAKLITQIIK</sequence>
<protein>
    <submittedName>
        <fullName evidence="1">Uncharacterized protein</fullName>
    </submittedName>
</protein>
<dbReference type="NCBIfam" id="NF045999">
    <property type="entry name" value="MAG1140_fam"/>
    <property type="match status" value="1"/>
</dbReference>
<dbReference type="STRING" id="29557.MGALLINA_01000"/>
<accession>A0A168RKH8</accession>
<keyword evidence="2" id="KW-1185">Reference proteome</keyword>
<name>A0A168RKH8_9BACT</name>
<comment type="caution">
    <text evidence="1">The sequence shown here is derived from an EMBL/GenBank/DDBJ whole genome shotgun (WGS) entry which is preliminary data.</text>
</comment>
<evidence type="ECO:0000313" key="1">
    <source>
        <dbReference type="EMBL" id="OAB49065.1"/>
    </source>
</evidence>
<gene>
    <name evidence="1" type="ORF">MGALLINA_01000</name>
</gene>
<proteinExistence type="predicted"/>
<dbReference type="EMBL" id="LVLH01000020">
    <property type="protein sequence ID" value="OAB49065.1"/>
    <property type="molecule type" value="Genomic_DNA"/>
</dbReference>